<evidence type="ECO:0000256" key="4">
    <source>
        <dbReference type="SAM" id="SignalP"/>
    </source>
</evidence>
<dbReference type="Proteomes" id="UP000286997">
    <property type="component" value="Unassembled WGS sequence"/>
</dbReference>
<dbReference type="InterPro" id="IPR028082">
    <property type="entry name" value="Peripla_BP_I"/>
</dbReference>
<protein>
    <submittedName>
        <fullName evidence="6">ABC transporter substrate-binding protein</fullName>
    </submittedName>
</protein>
<evidence type="ECO:0000256" key="1">
    <source>
        <dbReference type="ARBA" id="ARBA00010062"/>
    </source>
</evidence>
<dbReference type="PANTHER" id="PTHR30483">
    <property type="entry name" value="LEUCINE-SPECIFIC-BINDING PROTEIN"/>
    <property type="match status" value="1"/>
</dbReference>
<feature type="chain" id="PRO_5018555769" evidence="4">
    <location>
        <begin position="21"/>
        <end position="407"/>
    </location>
</feature>
<evidence type="ECO:0000256" key="2">
    <source>
        <dbReference type="ARBA" id="ARBA00022729"/>
    </source>
</evidence>
<feature type="signal peptide" evidence="4">
    <location>
        <begin position="1"/>
        <end position="20"/>
    </location>
</feature>
<dbReference type="InterPro" id="IPR028081">
    <property type="entry name" value="Leu-bd"/>
</dbReference>
<name>A0A3S2VAI3_9HYPH</name>
<dbReference type="InterPro" id="IPR051010">
    <property type="entry name" value="BCAA_transport"/>
</dbReference>
<evidence type="ECO:0000256" key="3">
    <source>
        <dbReference type="ARBA" id="ARBA00022970"/>
    </source>
</evidence>
<dbReference type="AlphaFoldDB" id="A0A3S2VAI3"/>
<reference evidence="6 7" key="1">
    <citation type="submission" date="2019-01" db="EMBL/GenBank/DDBJ databases">
        <authorList>
            <person name="Chen W.-M."/>
        </authorList>
    </citation>
    <scope>NUCLEOTIDE SEQUENCE [LARGE SCALE GENOMIC DNA]</scope>
    <source>
        <strain evidence="6 7">TER-1</strain>
    </source>
</reference>
<proteinExistence type="inferred from homology"/>
<evidence type="ECO:0000259" key="5">
    <source>
        <dbReference type="Pfam" id="PF13458"/>
    </source>
</evidence>
<evidence type="ECO:0000313" key="7">
    <source>
        <dbReference type="Proteomes" id="UP000286997"/>
    </source>
</evidence>
<dbReference type="Pfam" id="PF13458">
    <property type="entry name" value="Peripla_BP_6"/>
    <property type="match status" value="1"/>
</dbReference>
<dbReference type="GO" id="GO:0006865">
    <property type="term" value="P:amino acid transport"/>
    <property type="evidence" value="ECO:0007669"/>
    <property type="project" value="UniProtKB-KW"/>
</dbReference>
<accession>A0A3S2VAI3</accession>
<dbReference type="CDD" id="cd06327">
    <property type="entry name" value="PBP1_SBP-like"/>
    <property type="match status" value="1"/>
</dbReference>
<organism evidence="6 7">
    <name type="scientific">Methylobacterium oryzihabitans</name>
    <dbReference type="NCBI Taxonomy" id="2499852"/>
    <lineage>
        <taxon>Bacteria</taxon>
        <taxon>Pseudomonadati</taxon>
        <taxon>Pseudomonadota</taxon>
        <taxon>Alphaproteobacteria</taxon>
        <taxon>Hyphomicrobiales</taxon>
        <taxon>Methylobacteriaceae</taxon>
        <taxon>Methylobacterium</taxon>
    </lineage>
</organism>
<sequence>MRALLRTLLAATLLAAPAAAQTPKEAPAISGGAVRIGVLADMSTGMADNFGTGSVTAARLALEDFGPTVLGRPIELVQADHQSKPDVAMSLARRWYDDGVDMITDLDNSAIALGVQALARDKGRLALITGSGSTVITGAQCSPKGALWVIDTYALARTIAKPMVEAGDKSWYYIVADITLGKSFVADVTPVVTGGGGKVVGQVFHPLLSPDLSSQILQAQSSGAGVIALFNVGADAINAVKQASEFGVLGGSQKLAGFYMTAVDVHALGLKVAGGMYLAEAFYWDTDDATRAFAQRFFARQKAMPNSYQAGVYSAVTHYLKAVQAAGTDEAGAVMARMRELPIDDFMTRNGRLRPDGRVVRDVSLFQVKRPEESTGPWDVMKRVATLPGDDAFRSMEAGDCPLVRKP</sequence>
<dbReference type="OrthoDB" id="5794591at2"/>
<keyword evidence="7" id="KW-1185">Reference proteome</keyword>
<dbReference type="PANTHER" id="PTHR30483:SF6">
    <property type="entry name" value="PERIPLASMIC BINDING PROTEIN OF ABC TRANSPORTER FOR NATURAL AMINO ACIDS"/>
    <property type="match status" value="1"/>
</dbReference>
<comment type="similarity">
    <text evidence="1">Belongs to the leucine-binding protein family.</text>
</comment>
<feature type="domain" description="Leucine-binding protein" evidence="5">
    <location>
        <begin position="34"/>
        <end position="369"/>
    </location>
</feature>
<dbReference type="RefSeq" id="WP_127728186.1">
    <property type="nucleotide sequence ID" value="NZ_SACP01000005.1"/>
</dbReference>
<gene>
    <name evidence="6" type="ORF">EOE48_07595</name>
</gene>
<keyword evidence="2 4" id="KW-0732">Signal</keyword>
<evidence type="ECO:0000313" key="6">
    <source>
        <dbReference type="EMBL" id="RVU19802.1"/>
    </source>
</evidence>
<dbReference type="Gene3D" id="3.40.50.2300">
    <property type="match status" value="2"/>
</dbReference>
<keyword evidence="3" id="KW-0029">Amino-acid transport</keyword>
<comment type="caution">
    <text evidence="6">The sequence shown here is derived from an EMBL/GenBank/DDBJ whole genome shotgun (WGS) entry which is preliminary data.</text>
</comment>
<dbReference type="EMBL" id="SACP01000005">
    <property type="protein sequence ID" value="RVU19802.1"/>
    <property type="molecule type" value="Genomic_DNA"/>
</dbReference>
<dbReference type="SUPFAM" id="SSF53822">
    <property type="entry name" value="Periplasmic binding protein-like I"/>
    <property type="match status" value="1"/>
</dbReference>
<keyword evidence="3" id="KW-0813">Transport</keyword>